<dbReference type="NCBIfam" id="TIGR00229">
    <property type="entry name" value="sensory_box"/>
    <property type="match status" value="3"/>
</dbReference>
<keyword evidence="7" id="KW-0472">Membrane</keyword>
<dbReference type="KEGG" id="mev:Metev_1155"/>
<dbReference type="GeneID" id="9346788"/>
<accession>D7E988</accession>
<dbReference type="OrthoDB" id="342253at2157"/>
<dbReference type="FunFam" id="1.10.287.130:FF:000001">
    <property type="entry name" value="Two-component sensor histidine kinase"/>
    <property type="match status" value="1"/>
</dbReference>
<dbReference type="PROSITE" id="PS50109">
    <property type="entry name" value="HIS_KIN"/>
    <property type="match status" value="1"/>
</dbReference>
<keyword evidence="8" id="KW-0175">Coiled coil</keyword>
<dbReference type="GO" id="GO:0000155">
    <property type="term" value="F:phosphorelay sensor kinase activity"/>
    <property type="evidence" value="ECO:0007669"/>
    <property type="project" value="InterPro"/>
</dbReference>
<feature type="domain" description="Histidine kinase" evidence="9">
    <location>
        <begin position="459"/>
        <end position="677"/>
    </location>
</feature>
<keyword evidence="13" id="KW-1185">Reference proteome</keyword>
<dbReference type="PROSITE" id="PS50113">
    <property type="entry name" value="PAC"/>
    <property type="match status" value="3"/>
</dbReference>
<dbReference type="SMART" id="SM00388">
    <property type="entry name" value="HisKA"/>
    <property type="match status" value="1"/>
</dbReference>
<dbReference type="Gene3D" id="1.10.287.130">
    <property type="match status" value="1"/>
</dbReference>
<dbReference type="Pfam" id="PF02518">
    <property type="entry name" value="HATPase_c"/>
    <property type="match status" value="1"/>
</dbReference>
<dbReference type="InterPro" id="IPR000700">
    <property type="entry name" value="PAS-assoc_C"/>
</dbReference>
<name>D7E988_METEZ</name>
<comment type="catalytic activity">
    <reaction evidence="1">
        <text>ATP + protein L-histidine = ADP + protein N-phospho-L-histidine.</text>
        <dbReference type="EC" id="2.7.13.3"/>
    </reaction>
</comment>
<keyword evidence="3" id="KW-0597">Phosphoprotein</keyword>
<dbReference type="InterPro" id="IPR036097">
    <property type="entry name" value="HisK_dim/P_sf"/>
</dbReference>
<dbReference type="InterPro" id="IPR000014">
    <property type="entry name" value="PAS"/>
</dbReference>
<keyword evidence="6" id="KW-0902">Two-component regulatory system</keyword>
<evidence type="ECO:0000313" key="12">
    <source>
        <dbReference type="EMBL" id="ADI74036.1"/>
    </source>
</evidence>
<organism evidence="12 13">
    <name type="scientific">Methanohalobium evestigatum (strain ATCC BAA-1072 / DSM 3721 / NBRC 107634 / OCM 161 / Z-7303)</name>
    <dbReference type="NCBI Taxonomy" id="644295"/>
    <lineage>
        <taxon>Archaea</taxon>
        <taxon>Methanobacteriati</taxon>
        <taxon>Methanobacteriota</taxon>
        <taxon>Stenosarchaea group</taxon>
        <taxon>Methanomicrobia</taxon>
        <taxon>Methanosarcinales</taxon>
        <taxon>Methanosarcinaceae</taxon>
        <taxon>Methanohalobium</taxon>
    </lineage>
</organism>
<dbReference type="Gene3D" id="3.30.565.10">
    <property type="entry name" value="Histidine kinase-like ATPase, C-terminal domain"/>
    <property type="match status" value="1"/>
</dbReference>
<evidence type="ECO:0000256" key="4">
    <source>
        <dbReference type="ARBA" id="ARBA00022679"/>
    </source>
</evidence>
<dbReference type="InterPro" id="IPR005467">
    <property type="entry name" value="His_kinase_dom"/>
</dbReference>
<dbReference type="SMART" id="SM00086">
    <property type="entry name" value="PAC"/>
    <property type="match status" value="3"/>
</dbReference>
<dbReference type="HOGENOM" id="CLU_000445_114_71_2"/>
<dbReference type="InterPro" id="IPR036890">
    <property type="entry name" value="HATPase_C_sf"/>
</dbReference>
<evidence type="ECO:0000256" key="8">
    <source>
        <dbReference type="SAM" id="Coils"/>
    </source>
</evidence>
<evidence type="ECO:0000259" key="9">
    <source>
        <dbReference type="PROSITE" id="PS50109"/>
    </source>
</evidence>
<dbReference type="Gene3D" id="3.30.450.20">
    <property type="entry name" value="PAS domain"/>
    <property type="match status" value="3"/>
</dbReference>
<dbReference type="CDD" id="cd00082">
    <property type="entry name" value="HisKA"/>
    <property type="match status" value="1"/>
</dbReference>
<dbReference type="InterPro" id="IPR003594">
    <property type="entry name" value="HATPase_dom"/>
</dbReference>
<dbReference type="SUPFAM" id="SSF55874">
    <property type="entry name" value="ATPase domain of HSP90 chaperone/DNA topoisomerase II/histidine kinase"/>
    <property type="match status" value="1"/>
</dbReference>
<dbReference type="InterPro" id="IPR001610">
    <property type="entry name" value="PAC"/>
</dbReference>
<dbReference type="InterPro" id="IPR003661">
    <property type="entry name" value="HisK_dim/P_dom"/>
</dbReference>
<dbReference type="InterPro" id="IPR013656">
    <property type="entry name" value="PAS_4"/>
</dbReference>
<keyword evidence="4" id="KW-0808">Transferase</keyword>
<feature type="domain" description="PAC" evidence="11">
    <location>
        <begin position="252"/>
        <end position="308"/>
    </location>
</feature>
<reference evidence="12 13" key="1">
    <citation type="submission" date="2010-06" db="EMBL/GenBank/DDBJ databases">
        <title>Complete sequence chromosome of Methanohalobium evestigatum Z-7303.</title>
        <authorList>
            <consortium name="US DOE Joint Genome Institute"/>
            <person name="Lucas S."/>
            <person name="Copeland A."/>
            <person name="Lapidus A."/>
            <person name="Cheng J.-F."/>
            <person name="Bruce D."/>
            <person name="Goodwin L."/>
            <person name="Pitluck S."/>
            <person name="Saunders E."/>
            <person name="Detter J.C."/>
            <person name="Han C."/>
            <person name="Tapia R."/>
            <person name="Land M."/>
            <person name="Hauser L."/>
            <person name="Kyrpides N."/>
            <person name="Mikhailova N."/>
            <person name="Sieprawska-Lupa M."/>
            <person name="Whitman W.B."/>
            <person name="Anderson I."/>
            <person name="Woyke T."/>
        </authorList>
    </citation>
    <scope>NUCLEOTIDE SEQUENCE [LARGE SCALE GENOMIC DNA]</scope>
    <source>
        <strain evidence="13">ATCC BAA-1072 / DSM 3721 / NBRC 107634 / OCM 161 / Z-7303</strain>
    </source>
</reference>
<gene>
    <name evidence="12" type="ordered locus">Metev_1155</name>
</gene>
<evidence type="ECO:0000259" key="10">
    <source>
        <dbReference type="PROSITE" id="PS50112"/>
    </source>
</evidence>
<evidence type="ECO:0000259" key="11">
    <source>
        <dbReference type="PROSITE" id="PS50113"/>
    </source>
</evidence>
<dbReference type="PRINTS" id="PR00344">
    <property type="entry name" value="BCTRLSENSOR"/>
</dbReference>
<dbReference type="RefSeq" id="WP_013194603.1">
    <property type="nucleotide sequence ID" value="NC_014253.1"/>
</dbReference>
<protein>
    <recommendedName>
        <fullName evidence="2">histidine kinase</fullName>
        <ecNumber evidence="2">2.7.13.3</ecNumber>
    </recommendedName>
</protein>
<feature type="coiled-coil region" evidence="8">
    <location>
        <begin position="425"/>
        <end position="459"/>
    </location>
</feature>
<feature type="domain" description="PAC" evidence="11">
    <location>
        <begin position="110"/>
        <end position="162"/>
    </location>
</feature>
<dbReference type="CDD" id="cd00130">
    <property type="entry name" value="PAS"/>
    <property type="match status" value="1"/>
</dbReference>
<dbReference type="SMART" id="SM00387">
    <property type="entry name" value="HATPase_c"/>
    <property type="match status" value="1"/>
</dbReference>
<dbReference type="Proteomes" id="UP000000391">
    <property type="component" value="Chromosome"/>
</dbReference>
<dbReference type="Pfam" id="PF13426">
    <property type="entry name" value="PAS_9"/>
    <property type="match status" value="1"/>
</dbReference>
<evidence type="ECO:0000256" key="5">
    <source>
        <dbReference type="ARBA" id="ARBA00022777"/>
    </source>
</evidence>
<dbReference type="PROSITE" id="PS50112">
    <property type="entry name" value="PAS"/>
    <property type="match status" value="1"/>
</dbReference>
<dbReference type="EC" id="2.7.13.3" evidence="2"/>
<dbReference type="SUPFAM" id="SSF47384">
    <property type="entry name" value="Homodimeric domain of signal transducing histidine kinase"/>
    <property type="match status" value="1"/>
</dbReference>
<dbReference type="InterPro" id="IPR004358">
    <property type="entry name" value="Sig_transdc_His_kin-like_C"/>
</dbReference>
<dbReference type="EMBL" id="CP002069">
    <property type="protein sequence ID" value="ADI74036.1"/>
    <property type="molecule type" value="Genomic_DNA"/>
</dbReference>
<dbReference type="InterPro" id="IPR035965">
    <property type="entry name" value="PAS-like_dom_sf"/>
</dbReference>
<dbReference type="SMART" id="SM00091">
    <property type="entry name" value="PAS"/>
    <property type="match status" value="3"/>
</dbReference>
<evidence type="ECO:0000256" key="3">
    <source>
        <dbReference type="ARBA" id="ARBA00022553"/>
    </source>
</evidence>
<dbReference type="STRING" id="644295.Metev_1155"/>
<dbReference type="AlphaFoldDB" id="D7E988"/>
<dbReference type="InterPro" id="IPR050736">
    <property type="entry name" value="Sensor_HK_Regulatory"/>
</dbReference>
<keyword evidence="5 12" id="KW-0418">Kinase</keyword>
<evidence type="ECO:0000313" key="13">
    <source>
        <dbReference type="Proteomes" id="UP000000391"/>
    </source>
</evidence>
<proteinExistence type="predicted"/>
<dbReference type="SUPFAM" id="SSF55785">
    <property type="entry name" value="PYP-like sensor domain (PAS domain)"/>
    <property type="match status" value="3"/>
</dbReference>
<dbReference type="PANTHER" id="PTHR43711:SF31">
    <property type="entry name" value="HISTIDINE KINASE"/>
    <property type="match status" value="1"/>
</dbReference>
<dbReference type="PANTHER" id="PTHR43711">
    <property type="entry name" value="TWO-COMPONENT HISTIDINE KINASE"/>
    <property type="match status" value="1"/>
</dbReference>
<evidence type="ECO:0000256" key="2">
    <source>
        <dbReference type="ARBA" id="ARBA00012438"/>
    </source>
</evidence>
<evidence type="ECO:0000256" key="7">
    <source>
        <dbReference type="ARBA" id="ARBA00023136"/>
    </source>
</evidence>
<evidence type="ECO:0000256" key="6">
    <source>
        <dbReference type="ARBA" id="ARBA00023012"/>
    </source>
</evidence>
<dbReference type="FunFam" id="3.30.565.10:FF:000006">
    <property type="entry name" value="Sensor histidine kinase WalK"/>
    <property type="match status" value="1"/>
</dbReference>
<dbReference type="Pfam" id="PF00512">
    <property type="entry name" value="HisKA"/>
    <property type="match status" value="1"/>
</dbReference>
<sequence>MEKDDEKSKNQLLQEIKELRNQNSDLQKRLTEFHSNDNQVSTLISDDIIDFIPDILGIQDTNHNIIKYNKAGYSFFNLKPEEVAGKKCYEIIGRNKPCKICATSKVYKSKKPEHVVKYIEEMDIWFDVRAYPIFDNNGNLTNVMEHLRDITQEKKLENKIKDQRNNLEKIVYERTKQLEIERDKAQKYLDISGAIIIVLDNNQRIELINNKGCEVLGYDKTELIGKNMYENFVPREYMDKVNNISNNLIQGHEDNNNFINPIIGKNGEERIISWYNSVLKDDNGSIIGTLSSGIDVTELINLKNSLQESKNQYKQLFEESPVGLLKCKSNGKIVDVNKRILEILNSPSKEETLKFNLLESPHIKNSGFDEELRKAFSNNRIVKNERKYISFWGRKRWIYYKIVPLGDEEGNVNESIIALDDITQRKETETQLLKYYDDLQKANRELKSLSEMKNRFISNVSHELRTPITNIKGYSNLLNNKKLGELNDKQSKAVSVISQSCERLRWLIDTLIHINILESDNGIQHTQKISLSSLLNNVVSENSVYFFDKGLNLTTNIDSNLPLVDANPEYLEQVFVHILDNACKFTPSGGKVDVHAFDDGNLHIIVSDNGIGIDEESANNIFDLFYQKDDSSKRRYSGTGAGMYFCKKIIEKHHGNIWVESKIKEGTDVHIILPKIS</sequence>
<feature type="domain" description="PAC" evidence="11">
    <location>
        <begin position="382"/>
        <end position="434"/>
    </location>
</feature>
<dbReference type="Pfam" id="PF08448">
    <property type="entry name" value="PAS_4"/>
    <property type="match status" value="2"/>
</dbReference>
<feature type="coiled-coil region" evidence="8">
    <location>
        <begin position="2"/>
        <end position="36"/>
    </location>
</feature>
<evidence type="ECO:0000256" key="1">
    <source>
        <dbReference type="ARBA" id="ARBA00000085"/>
    </source>
</evidence>
<feature type="domain" description="PAS" evidence="10">
    <location>
        <begin position="181"/>
        <end position="252"/>
    </location>
</feature>